<gene>
    <name evidence="1" type="ORF">J5837_01495</name>
</gene>
<protein>
    <submittedName>
        <fullName evidence="1">SRPBCC family protein</fullName>
    </submittedName>
</protein>
<dbReference type="InterPro" id="IPR023393">
    <property type="entry name" value="START-like_dom_sf"/>
</dbReference>
<sequence>MRFLKWALGLVLLLGVAFVVGGLVLPASTHVERSVAIARPPAEVFAVLNSFQRFNEWSPWAGLDPQAQYSYEGPASGAGAKMRWTSQKPEVGSGAQTILESVPDSKVVVDLDFGSQGKAIATYTIVAGGAGSRVTWGFDSKPSDNLLERWLGAWFGLLMDKLIGPDFERGLAKLKQVLESPPA</sequence>
<dbReference type="CDD" id="cd07818">
    <property type="entry name" value="SRPBCC_1"/>
    <property type="match status" value="1"/>
</dbReference>
<reference evidence="1" key="1">
    <citation type="journal article" date="2016" name="Int. J. Syst. Evol. Microbiol.">
        <title>Pseudoxanthomonas helianthi sp. nov., isolated from roots of Jerusalem artichoke (Helianthus tuberosus).</title>
        <authorList>
            <person name="Kittiwongwattana C."/>
            <person name="Thawai C."/>
        </authorList>
    </citation>
    <scope>NUCLEOTIDE SEQUENCE</scope>
    <source>
        <strain evidence="1">110414</strain>
    </source>
</reference>
<evidence type="ECO:0000313" key="2">
    <source>
        <dbReference type="Proteomes" id="UP000673447"/>
    </source>
</evidence>
<reference evidence="1" key="2">
    <citation type="submission" date="2021-03" db="EMBL/GenBank/DDBJ databases">
        <authorList>
            <person name="Cao W."/>
        </authorList>
    </citation>
    <scope>NUCLEOTIDE SEQUENCE</scope>
    <source>
        <strain evidence="1">110414</strain>
    </source>
</reference>
<dbReference type="RefSeq" id="WP_210534949.1">
    <property type="nucleotide sequence ID" value="NZ_JAGKTC010000001.1"/>
</dbReference>
<organism evidence="1 2">
    <name type="scientific">Pseudoxanthomonas helianthi</name>
    <dbReference type="NCBI Taxonomy" id="1453541"/>
    <lineage>
        <taxon>Bacteria</taxon>
        <taxon>Pseudomonadati</taxon>
        <taxon>Pseudomonadota</taxon>
        <taxon>Gammaproteobacteria</taxon>
        <taxon>Lysobacterales</taxon>
        <taxon>Lysobacteraceae</taxon>
        <taxon>Pseudoxanthomonas</taxon>
    </lineage>
</organism>
<dbReference type="Proteomes" id="UP000673447">
    <property type="component" value="Unassembled WGS sequence"/>
</dbReference>
<comment type="caution">
    <text evidence="1">The sequence shown here is derived from an EMBL/GenBank/DDBJ whole genome shotgun (WGS) entry which is preliminary data.</text>
</comment>
<name>A0A940X2L4_9GAMM</name>
<evidence type="ECO:0000313" key="1">
    <source>
        <dbReference type="EMBL" id="MBP3983083.1"/>
    </source>
</evidence>
<keyword evidence="2" id="KW-1185">Reference proteome</keyword>
<dbReference type="AlphaFoldDB" id="A0A940X2L4"/>
<dbReference type="SUPFAM" id="SSF55961">
    <property type="entry name" value="Bet v1-like"/>
    <property type="match status" value="1"/>
</dbReference>
<dbReference type="EMBL" id="JAGKTC010000001">
    <property type="protein sequence ID" value="MBP3983083.1"/>
    <property type="molecule type" value="Genomic_DNA"/>
</dbReference>
<accession>A0A940X2L4</accession>
<dbReference type="Gene3D" id="3.30.530.20">
    <property type="match status" value="1"/>
</dbReference>
<proteinExistence type="predicted"/>
<dbReference type="Pfam" id="PF10604">
    <property type="entry name" value="Polyketide_cyc2"/>
    <property type="match status" value="1"/>
</dbReference>
<dbReference type="InterPro" id="IPR019587">
    <property type="entry name" value="Polyketide_cyclase/dehydratase"/>
</dbReference>